<gene>
    <name evidence="1" type="ORF">KUCAC02_023649</name>
</gene>
<organism evidence="1 2">
    <name type="scientific">Chaenocephalus aceratus</name>
    <name type="common">Blackfin icefish</name>
    <name type="synonym">Chaenichthys aceratus</name>
    <dbReference type="NCBI Taxonomy" id="36190"/>
    <lineage>
        <taxon>Eukaryota</taxon>
        <taxon>Metazoa</taxon>
        <taxon>Chordata</taxon>
        <taxon>Craniata</taxon>
        <taxon>Vertebrata</taxon>
        <taxon>Euteleostomi</taxon>
        <taxon>Actinopterygii</taxon>
        <taxon>Neopterygii</taxon>
        <taxon>Teleostei</taxon>
        <taxon>Neoteleostei</taxon>
        <taxon>Acanthomorphata</taxon>
        <taxon>Eupercaria</taxon>
        <taxon>Perciformes</taxon>
        <taxon>Notothenioidei</taxon>
        <taxon>Channichthyidae</taxon>
        <taxon>Chaenocephalus</taxon>
    </lineage>
</organism>
<evidence type="ECO:0000313" key="1">
    <source>
        <dbReference type="EMBL" id="KAI4812247.1"/>
    </source>
</evidence>
<comment type="caution">
    <text evidence="1">The sequence shown here is derived from an EMBL/GenBank/DDBJ whole genome shotgun (WGS) entry which is preliminary data.</text>
</comment>
<accession>A0ACB9WGI0</accession>
<name>A0ACB9WGI0_CHAAC</name>
<proteinExistence type="predicted"/>
<sequence>MSQEPKQNLPRTTRNPKKSPTEMEAQGGRQATRADDTKSELASINSLLRGIAEDVSSVKMGLEVPQSTVEKLGGRMSEAELAEARISNLEDVSNSQ</sequence>
<evidence type="ECO:0000313" key="2">
    <source>
        <dbReference type="Proteomes" id="UP001057452"/>
    </source>
</evidence>
<dbReference type="EMBL" id="CM043806">
    <property type="protein sequence ID" value="KAI4812247.1"/>
    <property type="molecule type" value="Genomic_DNA"/>
</dbReference>
<feature type="non-terminal residue" evidence="1">
    <location>
        <position position="96"/>
    </location>
</feature>
<keyword evidence="2" id="KW-1185">Reference proteome</keyword>
<reference evidence="1" key="1">
    <citation type="submission" date="2022-05" db="EMBL/GenBank/DDBJ databases">
        <title>Chromosome-level genome of Chaenocephalus aceratus.</title>
        <authorList>
            <person name="Park H."/>
        </authorList>
    </citation>
    <scope>NUCLEOTIDE SEQUENCE</scope>
    <source>
        <strain evidence="1">KU_202001</strain>
    </source>
</reference>
<dbReference type="Proteomes" id="UP001057452">
    <property type="component" value="Chromosome 22"/>
</dbReference>
<protein>
    <submittedName>
        <fullName evidence="1">Uncharacterized protein</fullName>
    </submittedName>
</protein>